<dbReference type="PANTHER" id="PTHR38772">
    <property type="match status" value="1"/>
</dbReference>
<sequence>MSIVNLIVHEVQKPMNESKAMLVARPNENPIDEDAQALAGQVTNLFNRSGMNTGRFSNEEGSEDGAKLPALLHRHFDGAAFDDFAAFSKAVATDFVRHIESVEETEGGLLWFNHYEVEGTHFLFIVLMKRKQGLTLGSDLTFAQVEQLETEKLHMAMRVNLSAYHDREESRYIAFRFGRAPKQESEYFTKFIGCDEPKVAAKETRQLVEAAAAFCQAASLPTKEANEFRRSVSEQCLERAEERQPIEITDIAKQIENRFSSEQANQFLEIAESDAFNIEKEVFVEKAALKKLTRVSGSNRTMTLSFDADLIGQSVEFDENTGSLTFKDLPRSLLKQLQKR</sequence>
<protein>
    <submittedName>
        <fullName evidence="4">37kDa nucleoid-associated protein</fullName>
    </submittedName>
</protein>
<reference evidence="4 5" key="1">
    <citation type="journal article" date="2012" name="Stand. Genomic Sci.">
        <title>Complete genome sequence of the melanogenic marine bacterium Marinomonas mediterranea type strain (MMB-1(T)).</title>
        <authorList>
            <person name="Lucas-Elio P."/>
            <person name="Goodwin L."/>
            <person name="Woyke T."/>
            <person name="Pitluck S."/>
            <person name="Nolan M."/>
            <person name="Kyrpides N.C."/>
            <person name="Detter J.C."/>
            <person name="Copeland A."/>
            <person name="Teshima H."/>
            <person name="Bruce D."/>
            <person name="Detter C."/>
            <person name="Tapia R."/>
            <person name="Han S."/>
            <person name="Land M.L."/>
            <person name="Ivanova N."/>
            <person name="Mikhailova N."/>
            <person name="Johnston A.W."/>
            <person name="Sanchez-Amat A."/>
        </authorList>
    </citation>
    <scope>NUCLEOTIDE SEQUENCE [LARGE SCALE GENOMIC DNA]</scope>
    <source>
        <strain evidence="5">ATCC 700492 / JCM 21426 / NBRC 103028 / MMB-1</strain>
    </source>
</reference>
<evidence type="ECO:0000256" key="3">
    <source>
        <dbReference type="ARBA" id="ARBA00022490"/>
    </source>
</evidence>
<evidence type="ECO:0000256" key="1">
    <source>
        <dbReference type="ARBA" id="ARBA00004453"/>
    </source>
</evidence>
<dbReference type="InterPro" id="IPR007358">
    <property type="entry name" value="Nucleoid_associated_NdpA"/>
</dbReference>
<dbReference type="eggNOG" id="COG3081">
    <property type="taxonomic scope" value="Bacteria"/>
</dbReference>
<dbReference type="RefSeq" id="WP_013660799.1">
    <property type="nucleotide sequence ID" value="NC_015276.1"/>
</dbReference>
<dbReference type="Pfam" id="PF04245">
    <property type="entry name" value="NA37"/>
    <property type="match status" value="1"/>
</dbReference>
<keyword evidence="5" id="KW-1185">Reference proteome</keyword>
<dbReference type="GO" id="GO:0003727">
    <property type="term" value="F:single-stranded RNA binding"/>
    <property type="evidence" value="ECO:0007669"/>
    <property type="project" value="TreeGrafter"/>
</dbReference>
<dbReference type="PATRIC" id="fig|717774.3.peg.1694"/>
<name>F2JZP0_MARM1</name>
<dbReference type="GO" id="GO:0003690">
    <property type="term" value="F:double-stranded DNA binding"/>
    <property type="evidence" value="ECO:0007669"/>
    <property type="project" value="TreeGrafter"/>
</dbReference>
<evidence type="ECO:0000256" key="2">
    <source>
        <dbReference type="ARBA" id="ARBA00009035"/>
    </source>
</evidence>
<dbReference type="AlphaFoldDB" id="F2JZP0"/>
<evidence type="ECO:0000313" key="4">
    <source>
        <dbReference type="EMBL" id="ADZ90894.1"/>
    </source>
</evidence>
<dbReference type="PANTHER" id="PTHR38772:SF1">
    <property type="entry name" value="NUCLEOID-ASSOCIATED PROTEIN YEJK"/>
    <property type="match status" value="1"/>
</dbReference>
<dbReference type="HOGENOM" id="CLU_063050_0_1_6"/>
<dbReference type="Proteomes" id="UP000001062">
    <property type="component" value="Chromosome"/>
</dbReference>
<dbReference type="STRING" id="717774.Marme_1631"/>
<accession>F2JZP0</accession>
<evidence type="ECO:0000313" key="5">
    <source>
        <dbReference type="Proteomes" id="UP000001062"/>
    </source>
</evidence>
<keyword evidence="3" id="KW-0963">Cytoplasm</keyword>
<gene>
    <name evidence="4" type="ordered locus">Marme_1631</name>
</gene>
<comment type="subcellular location">
    <subcellularLocation>
        <location evidence="1">Cytoplasm</location>
        <location evidence="1">Nucleoid</location>
    </subcellularLocation>
</comment>
<dbReference type="GO" id="GO:0043590">
    <property type="term" value="C:bacterial nucleoid"/>
    <property type="evidence" value="ECO:0007669"/>
    <property type="project" value="TreeGrafter"/>
</dbReference>
<dbReference type="KEGG" id="mme:Marme_1631"/>
<organism evidence="4 5">
    <name type="scientific">Marinomonas mediterranea (strain ATCC 700492 / JCM 21426 / NBRC 103028 / MMB-1)</name>
    <dbReference type="NCBI Taxonomy" id="717774"/>
    <lineage>
        <taxon>Bacteria</taxon>
        <taxon>Pseudomonadati</taxon>
        <taxon>Pseudomonadota</taxon>
        <taxon>Gammaproteobacteria</taxon>
        <taxon>Oceanospirillales</taxon>
        <taxon>Oceanospirillaceae</taxon>
        <taxon>Marinomonas</taxon>
    </lineage>
</organism>
<dbReference type="EMBL" id="CP002583">
    <property type="protein sequence ID" value="ADZ90894.1"/>
    <property type="molecule type" value="Genomic_DNA"/>
</dbReference>
<comment type="similarity">
    <text evidence="2">Belongs to the YejK family.</text>
</comment>
<proteinExistence type="inferred from homology"/>
<dbReference type="OrthoDB" id="9131762at2"/>